<feature type="transmembrane region" description="Helical" evidence="1">
    <location>
        <begin position="81"/>
        <end position="101"/>
    </location>
</feature>
<keyword evidence="3" id="KW-1185">Reference proteome</keyword>
<reference evidence="2 3" key="1">
    <citation type="submission" date="2020-09" db="EMBL/GenBank/DDBJ databases">
        <title>Brevundimonas sp. LVF1 isolated from an oligotrophic pond in Goettingen, Germany.</title>
        <authorList>
            <person name="Friedrich I."/>
            <person name="Klassen A."/>
            <person name="Neubauer H."/>
            <person name="Schneider D."/>
            <person name="Hertel R."/>
            <person name="Daniel R."/>
        </authorList>
    </citation>
    <scope>NUCLEOTIDE SEQUENCE [LARGE SCALE GENOMIC DNA]</scope>
    <source>
        <strain evidence="2 3">LVF1</strain>
    </source>
</reference>
<gene>
    <name evidence="2" type="ORF">IFE19_09865</name>
</gene>
<keyword evidence="1" id="KW-0812">Transmembrane</keyword>
<evidence type="ECO:0000256" key="1">
    <source>
        <dbReference type="SAM" id="Phobius"/>
    </source>
</evidence>
<keyword evidence="1" id="KW-0472">Membrane</keyword>
<proteinExistence type="predicted"/>
<evidence type="ECO:0000313" key="3">
    <source>
        <dbReference type="Proteomes" id="UP000663942"/>
    </source>
</evidence>
<protein>
    <submittedName>
        <fullName evidence="2">DUF4126 domain-containing protein</fullName>
    </submittedName>
</protein>
<dbReference type="EMBL" id="CP062006">
    <property type="protein sequence ID" value="QTC89541.1"/>
    <property type="molecule type" value="Genomic_DNA"/>
</dbReference>
<organism evidence="2 3">
    <name type="scientific">Brevundimonas pondensis</name>
    <dbReference type="NCBI Taxonomy" id="2774189"/>
    <lineage>
        <taxon>Bacteria</taxon>
        <taxon>Pseudomonadati</taxon>
        <taxon>Pseudomonadota</taxon>
        <taxon>Alphaproteobacteria</taxon>
        <taxon>Caulobacterales</taxon>
        <taxon>Caulobacteraceae</taxon>
        <taxon>Brevundimonas</taxon>
    </lineage>
</organism>
<dbReference type="Proteomes" id="UP000663942">
    <property type="component" value="Chromosome"/>
</dbReference>
<keyword evidence="1" id="KW-1133">Transmembrane helix</keyword>
<evidence type="ECO:0000313" key="2">
    <source>
        <dbReference type="EMBL" id="QTC89541.1"/>
    </source>
</evidence>
<accession>A0ABX7SQY0</accession>
<name>A0ABX7SQY0_9CAUL</name>
<sequence length="147" mass="14444">MTPLAAVALAARSGGLARDNGAPPLIGRRASAVAASALAIGEMLGDKMRSAPDRTVPPGLAARLVAGGVAGAALAPRSSRASAAALGAAGAILGGYAGLALRKRAMRRFGQTRSGLAEDLLTLTATTLILRAGPKRPGPSVGREGDA</sequence>